<gene>
    <name evidence="1" type="ORF">IV203_004215</name>
</gene>
<evidence type="ECO:0000313" key="1">
    <source>
        <dbReference type="EMBL" id="KAG7354859.1"/>
    </source>
</evidence>
<dbReference type="Proteomes" id="UP000693970">
    <property type="component" value="Unassembled WGS sequence"/>
</dbReference>
<keyword evidence="2" id="KW-1185">Reference proteome</keyword>
<dbReference type="AlphaFoldDB" id="A0A9K3L3B8"/>
<comment type="caution">
    <text evidence="1">The sequence shown here is derived from an EMBL/GenBank/DDBJ whole genome shotgun (WGS) entry which is preliminary data.</text>
</comment>
<dbReference type="EMBL" id="JAGRRH010000016">
    <property type="protein sequence ID" value="KAG7354859.1"/>
    <property type="molecule type" value="Genomic_DNA"/>
</dbReference>
<protein>
    <submittedName>
        <fullName evidence="1">Uncharacterized protein</fullName>
    </submittedName>
</protein>
<reference evidence="1" key="2">
    <citation type="submission" date="2021-04" db="EMBL/GenBank/DDBJ databases">
        <authorList>
            <person name="Podell S."/>
        </authorList>
    </citation>
    <scope>NUCLEOTIDE SEQUENCE</scope>
    <source>
        <strain evidence="1">Hildebrandi</strain>
    </source>
</reference>
<proteinExistence type="predicted"/>
<accession>A0A9K3L3B8</accession>
<sequence>MFILSRWLPFVDKNSWARRRSRKEEEDESGHQQRLVTTTIRSNNTLVSGARSPRFRLKCNQRRCYSDDFVQRRWKQETIPYDIEWTNLSIRPIETKAEDLCK</sequence>
<name>A0A9K3L3B8_9STRA</name>
<organism evidence="1 2">
    <name type="scientific">Nitzschia inconspicua</name>
    <dbReference type="NCBI Taxonomy" id="303405"/>
    <lineage>
        <taxon>Eukaryota</taxon>
        <taxon>Sar</taxon>
        <taxon>Stramenopiles</taxon>
        <taxon>Ochrophyta</taxon>
        <taxon>Bacillariophyta</taxon>
        <taxon>Bacillariophyceae</taxon>
        <taxon>Bacillariophycidae</taxon>
        <taxon>Bacillariales</taxon>
        <taxon>Bacillariaceae</taxon>
        <taxon>Nitzschia</taxon>
    </lineage>
</organism>
<reference evidence="1" key="1">
    <citation type="journal article" date="2021" name="Sci. Rep.">
        <title>Diploid genomic architecture of Nitzschia inconspicua, an elite biomass production diatom.</title>
        <authorList>
            <person name="Oliver A."/>
            <person name="Podell S."/>
            <person name="Pinowska A."/>
            <person name="Traller J.C."/>
            <person name="Smith S.R."/>
            <person name="McClure R."/>
            <person name="Beliaev A."/>
            <person name="Bohutskyi P."/>
            <person name="Hill E.A."/>
            <person name="Rabines A."/>
            <person name="Zheng H."/>
            <person name="Allen L.Z."/>
            <person name="Kuo A."/>
            <person name="Grigoriev I.V."/>
            <person name="Allen A.E."/>
            <person name="Hazlebeck D."/>
            <person name="Allen E.E."/>
        </authorList>
    </citation>
    <scope>NUCLEOTIDE SEQUENCE</scope>
    <source>
        <strain evidence="1">Hildebrandi</strain>
    </source>
</reference>
<evidence type="ECO:0000313" key="2">
    <source>
        <dbReference type="Proteomes" id="UP000693970"/>
    </source>
</evidence>